<dbReference type="InterPro" id="IPR006558">
    <property type="entry name" value="LamG-like"/>
</dbReference>
<keyword evidence="8" id="KW-0732">Signal</keyword>
<feature type="disulfide bond" evidence="23">
    <location>
        <begin position="979"/>
        <end position="993"/>
    </location>
</feature>
<keyword evidence="5" id="KW-0964">Secreted</keyword>
<keyword evidence="31" id="KW-1185">Reference proteome</keyword>
<dbReference type="SUPFAM" id="SSF57196">
    <property type="entry name" value="EGF/Laminin"/>
    <property type="match status" value="8"/>
</dbReference>
<comment type="caution">
    <text evidence="23">Lacks conserved residue(s) required for the propagation of feature annotation.</text>
</comment>
<feature type="region of interest" description="Disordered" evidence="24">
    <location>
        <begin position="2603"/>
        <end position="2622"/>
    </location>
</feature>
<keyword evidence="12" id="KW-0130">Cell adhesion</keyword>
<proteinExistence type="predicted"/>
<evidence type="ECO:0000256" key="1">
    <source>
        <dbReference type="ARBA" id="ARBA00004289"/>
    </source>
</evidence>
<feature type="domain" description="Fibronectin type-III" evidence="28">
    <location>
        <begin position="2323"/>
        <end position="2424"/>
    </location>
</feature>
<keyword evidence="13" id="KW-0175">Coiled coil</keyword>
<dbReference type="SMART" id="SM00136">
    <property type="entry name" value="LamNT"/>
    <property type="match status" value="1"/>
</dbReference>
<keyword evidence="11" id="KW-0084">Basement membrane</keyword>
<evidence type="ECO:0000256" key="7">
    <source>
        <dbReference type="ARBA" id="ARBA00022606"/>
    </source>
</evidence>
<dbReference type="FunFam" id="2.10.25.10:FF:000094">
    <property type="entry name" value="Laminin subunit alpha-2"/>
    <property type="match status" value="1"/>
</dbReference>
<comment type="subcellular location">
    <subcellularLocation>
        <location evidence="1">Cell projection</location>
        <location evidence="1">Stereocilium membrane</location>
    </subcellularLocation>
    <subcellularLocation>
        <location evidence="3">Photoreceptor inner segment</location>
    </subcellularLocation>
    <subcellularLocation>
        <location evidence="2">Secreted</location>
        <location evidence="2">Extracellular space</location>
        <location evidence="2">Extracellular matrix</location>
        <location evidence="2">Basement membrane</location>
    </subcellularLocation>
</comment>
<keyword evidence="10" id="KW-1009">Hearing</keyword>
<feature type="domain" description="Fibronectin type-III" evidence="28">
    <location>
        <begin position="3390"/>
        <end position="3484"/>
    </location>
</feature>
<dbReference type="SMART" id="SM00060">
    <property type="entry name" value="FN3"/>
    <property type="match status" value="32"/>
</dbReference>
<evidence type="ECO:0000313" key="30">
    <source>
        <dbReference type="Ensembl" id="ENSSFOP00015029070.2"/>
    </source>
</evidence>
<feature type="disulfide bond" evidence="23">
    <location>
        <begin position="928"/>
        <end position="942"/>
    </location>
</feature>
<reference evidence="30" key="2">
    <citation type="submission" date="2025-08" db="UniProtKB">
        <authorList>
            <consortium name="Ensembl"/>
        </authorList>
    </citation>
    <scope>IDENTIFICATION</scope>
</reference>
<dbReference type="GO" id="GO:0060171">
    <property type="term" value="C:stereocilium membrane"/>
    <property type="evidence" value="ECO:0007669"/>
    <property type="project" value="UniProtKB-SubCell"/>
</dbReference>
<keyword evidence="25" id="KW-0812">Transmembrane</keyword>
<sequence>LSCAALTQGIGLCCMPASHQGHFPKLENIGAYKTVTTVPSKSTCGIPERSAFCQPSPVREGLLTCSQQFCVQECLYRSSTPPYINLFATGLGSCVTEDPNSLRPGSPLGSVSLIFWNQSNCFTSPHAQNLGLMGSFTLAMWLKPEQETVMTIIEKSTEGRMGFILTISQDAVQIQYNHNNTLLVNLTMRTKGRIAVGQWTHVAPLLSQVHDTSISLFLNGLEEDNTAFDTQFLPGPIKDLITDAAMRIGQTFNGLNQFIGRMQDFRFYPVTLTNREIVEVYSGQMPHLHTQAECRCPPSHPRVHPLVERYCIPNHAEDTTNNRVLRLRPDAHPLHYINDNDIGTCWVSSVFSSLDQLDQGITISFDLQNGEYQVFYVILQFLSPQPEAVRIQRRTSRGSDWLDWQYFARNCSIFGMENNGLLERPDSVNCLQFPSEAPFSRGNVTFSLLTPEPNLRPGYNDFYNTPALQNFVKAAQVRIHLMGQYHTREPHVHFRHRYYGVDEITISGRCNCHGHADHCDTSRQPYRCFCLPESHTQGDNCDHCEPLFNDKPFRAGDQLQAYSCRPCQCHGHASSCHYEHALDPYPGEHFRGGGGICDSCQHNTTGRNCELCQNSFFREVNADLWKEDVCKPCTCHESGTISGSQDCNPIGGQCKCKRHVSGQQCNQCQHGFYNLQPSNPDGCRACNCNTAGTVQADITCQQDSGQCRCKANVIGLICDHCNFGFKFLDSSNPEGCTACNCNIHGSLHQFCDPFIGQCQCKDHVHGLLCDTCMPNFYGLTSMGSCWPCSCDPAGSLVGSTCNPTTGQCMCKSGVEGQRCNVCREGFYGLAWGNPQGCLPCLCDPRGTVTGPDSCDTTTGRCRCKAGVEGLHCSHCAPNFFNLSAGYGSAGCKLCPCDPTGIISGTTCDMVTGQCVCLPSRDGRDCAVCRPGFFRPASGANGCEPCECHPVGALSQTCDPETGQCDCSHPSVAGRRCDHCQELHFGFNHSLGRCKTCNCDPAGSVSASCHPGSGRCQCKTFVEGDKCDTCTQGASYLNASNHLGCSKAPSQQPPPTGLVLNSSAIRLTWDPPDSPNTNLLEYILVRDSLDVFHIQSHYPFELQAFEDTDLSPYTLYTYHLVTSNIHGKTSSAAVSYRTLASIPSQEELQLHVIGRVGPTSATFNWTSPQQAHGPLVGFVLTSITAEGQEEQIHYSGLGTEAAADKLTPFTRYSFTLQACTNGGCGRSAPLAITTSQAAPRMQAAPRVRTGGPTVLHVDWDPPAQPNGVIIRYELFMHGPVEPGDNGNGSAPERRVFHSTGWLSPHSTAGLANENTPVAPQSTASVSGLEPFSSYQFRVLSVNMAGSTLSDWTTGRTHEAEPQRMSPPRVSALSSSSLHVTWETPSDKDARGTVTMYRVNLQEENASNQYAPSIISTVLHRASPEERTYTVEGLQAYQVYNFTVELCNRLGCVASPSVAAQTLSAAPAGLSSPKLKALNMTVMEVSWEPPREPNGPPPLYQVERMDPSLSNPHSLVVRGIRFPGHSYFLFPSSTLPANTYFTGIQLSFRTKEEAGLILCAIAPGDQEEYVALQIQNGRLFFLFDPQASAVAVSPENDGGKRYDDNQWHHVIATRRHAVGTIIVDNQYQGSAIVCGNTVIGENTGIFIGGLPENFTLLRNDTGNARLVQRGFCGCLKDLLVKRSDSPTEVWEPLDWDAAQESIEAYHSWEGCPALTEEGAHFLGQGFLQLQPSVFSGGENFEISFEFKSDQLNALLLFAYDTEGDDYVLAKLQGGTLSWTLRWAGGEAQVNLWVGLSYCNGGWNSVSLLKQGALVAATMNGLSEQLPGGDSGELVVSSPLYLGGVPDRLESTVPRRFGLLQGFGGCVRGVRLARGPAMSLAAMFSHAVRVNLDGCLSTSTAVHCRGNDSVLVYTGNDRRIEDGRVQPFTGNAHIKYQITWHKWGHVWSDWSQAPQSVLIPTRVVCVNGYSAEVSWDEPVGVRGVIEKYIVKAYNRDDPSVAPISAVFLHAEQVTGSLSGLAPFTNYSITLTACTRTGCTESHDGRDITTPQEAPDEVTPPYAVSYPNSLSVYWHAPQRPNGIITQYLLYKDNDLVYTGNDMVFNITGLEVHSPHWLLLTACTSIGCSNSSQVLLFTAQMPPTHVEPPALTVLDSRSIYVQWSAPLEVNGVLEFYTLYLAAHGEEPIAVYNSSELFQDHTLRNLIPGSTYFIQIAACTGGGCTCSSPSVARTEESTPEEVSAPTITPLTPNSFNISWAPPLKPNGAITSYSLWMNGALVQNSTSQYFWVGDLSPWSLHSFRVQACTARGCALGPLMDARTLEAAPVGTVTLDIRNEGPRSVRAKWQGPSRPNGNLMYSLLFHGAFYKHSGNSVAIAVLTLLQLYHSDTSRWVTIGGLVPFSNYTVWVNACNSEGCVASPPSAITLPPGAPDGVMPPRLAAATPSSLRVVWSTPARTNGPGPPLYQLKMKMVDEPHIQLLLENESTTFSYTAESLRPYTEYQFQLVVSHSHGRTASEWTSFFTAQDRPGPISFLRASSIQPRSATIMWQPPSQTNGIITHYNVYQNSQLRARVPGNSTTYTFSHLEPYLEYTFEVEGCTEAGCTLSSTSQTLRTPPAPPEDIPAPQLYSDTPTSVLLSWERPQRPNGELQRYVVERRVSGSQQVSTVASLQPNQPLNYLDSSAALSPWTSYDYRVVATTLLGGSNSSAWRQVTTRPSRPAGLQPPHVQVLGPSSIQVIWNAPLISNGKIERYEIRLPEPYISLTNTSKLNYTIADLVPYTNYSVSIVACSGGNGHVGGCTESLPTQVTTLPTVPQGLGQLTVVAVSESFLAVSWPPPQRTNGPNVRYELLRRKTRQPLASEPPEDLDLWYNVYAGAKLFHEDKGLSRFTTYQYKLLVHNDVASTATEPVEATTLAGVPLAASIISAWALNHTAVQVNWSTPCKTLQDLQGAVELYTLWVNSSRLNRAISFPPGINSTVIGDLQPSTQYQLTVLVFNGAHIVTSEAAIFNTSDGEPEGVLSPEVVTINSTAVRVFWTAPLVPNGVVTDYSIYLDGQRHRTGRSTPGYLELGGLLPFTVYEIKVEVCTVYACTQSNITKVTTVEDRPTHLAAPYTSSHNLPSRSVQVDWSKPGQPNGILLGYNVRRRVLLPCKEGQSQAFGAGPHCSYLECSAEESVCGLSCFQPATEVCCAGTVYRIELGHQCCENHYLQPGNTSLSVCCGGLFLALLPEHQCCGGFYRPVRPGEVCCPTADGLFVSVGLGDSCCGGRPFSSSSGQICCRGEVHDGFDSQCCGGQVLSLHMVCCGDGDSGTAYTPTQGMVCCGELYVNASNTLCCGGNDGPAQDHPIGNGTAATKCCASEAIAQEEACCSGVGYNPLTHVCADRPSPGLHIEEGCQPGILCPISAANKAYCGTCDFNPAVSSCTLVSAHPTGQNNFCPSVEEVIYTGDANTYTFTDTGLKPFTRYEYRVGTWNSFGWGYSPFSSVTTKEDVPLGVSPLRWSLVGERNDVIQLDWKVPTKPNGEINRYVVLRNGQERYRGTELSFTDMGIQPFQEYEYQLRVCTAAGCTDSAKVVAATVLGVPESIPAPSIHALGPQALQLSWSAPGKPNGVIREYHLHQIGTGLIFADSTGAMQHIVTGLQPYTSYSFLLSACTAVGCRESEPSTGRTLQDAPAGVWAQPRHLALNSSALELYWSTPLKPNGLVFRYQLLRDGMGVFSADGGMLSYVDTALQPGSRYLYQLEATTEGGSSLSGTYVIHTPASSPERIPAPYNVTVTSPRSVFVAWTRPVFNASVPLEYNILLNPGSEQALIHTARENQSLMLENLEPFTQYEIRVQACQHGGCGVGEPVYVQTSEAPPEELDPPVVTATGPTVIEVRWRPPRKPNGLIRAYYIHRRPLGTERELLIFIWSEGPLEFTDASSSLQPFSEYEYCLKALNNEGSTYSQWASALTMEAEPEGMATPTARASGAYSVLLNWTQPELPNGVITKYRVIYQKHVSDPTLNYLSVVACVQGSKQEARIFGLEPYTTYSLRMEAVNMAGSTYSPWAVVRTLEAPPTGLANFTVEKREHGRALLLRWPEPATPNGVIKVYKIYNEGNLEFSGLSRQFLFRRLEPYTVYTLVLEACTEAGCTRTTPQAVITEEAPPSSQPAPVAWHVGASSVELHWSPPTQTNGRITQYQVISLAQGVDGIEHESTLFTENRIQASSFSHNITGLHPWTRYKFRIRVWNTAGYADSAWTAVHTRQAPPKGLAPPTVTHVQGNPYAVLVSWKPPEEPNGVILSYRIQRNSFGFHFSFDSSVFNYTDEDLAAYTPYSYAVIACTMEGCVTSPLQEIITLEAPPVAVAPPTVTEVSSTYVNVSWTVPPIQNGVITGYSLKLNGEEIYSGKEPQASVSGLQPHKYYQLILVACTNGGCMESLPTSVHTSEAPPTGMGAPVLKVTGSESVEVLWTEPEHPNGAIMGYELRRDGLLIYAGTDTRFHDFTLLPNVEYSYTVTASNSQGSISSSVARARTSPSAPSGVPPPRLQPSSSADILVTWDPPVRANGEICNYTIFTRDAAEPTLKSFTFPSEHSAFFSRSFFLSGLKPYYRYDVRLEACTLLGCASSDWATAQTLEAPPTGQSAPVLQLQMGMDGTENTFLISWSPPAHPNGKIQHFELYRRHILDNTTPVGAMLVYKNISTSYQDNKLLPYSPYEYQVWAVNSVGRSASPWAWGRTGPAPPEDVPPPTFQLIRATSAVVDISPPTKPNGLISLYRVFAESKGTNLLLSEGTSRQQTLYGLHPFTLYSVRVEACTCFLCCTRGPPRELLTQPAPPAQQPPARIAVLTSRSALTEWDQPLSPNGIIESCELHIHTACPQTPQPIATTCTPGPDETCFFGKERSFNITGLEPYTAYKLRVACYNNMGSAASEWTPFATLKELPQYRAPFLVQSNLTTMFLEWSHSFALNGELRDFVLTENGLRIYSGFHTSISIPRTSDKTFVFQVTCSTDMGSATTPLITYNTATGIGPVDPTAVGKTGAQESRTMFYTELWFIVFMAVLGLFLLALLLGLILQRALKKRPFVRERPPLLPLQKRNSMGVCPPPDSYTGLTDIKMVDSSSRTTPVLRVTNQSPLSHAYSQNSLRSSISRLIGTHDKKSLLEDGPWEPRSVQGYDSGMPVDTMKGFSTVRKEHTTFTDTHL</sequence>
<dbReference type="Pfam" id="PF02210">
    <property type="entry name" value="Laminin_G_2"/>
    <property type="match status" value="2"/>
</dbReference>
<dbReference type="FunFam" id="2.60.40.10:FF:001168">
    <property type="entry name" value="Usherin"/>
    <property type="match status" value="1"/>
</dbReference>
<dbReference type="Gene3D" id="2.60.40.10">
    <property type="entry name" value="Immunoglobulins"/>
    <property type="match status" value="32"/>
</dbReference>
<dbReference type="FunFam" id="2.60.40.10:FF:001004">
    <property type="entry name" value="Usherin"/>
    <property type="match status" value="1"/>
</dbReference>
<dbReference type="Gene3D" id="2.10.25.10">
    <property type="entry name" value="Laminin"/>
    <property type="match status" value="9"/>
</dbReference>
<feature type="domain" description="Fibronectin type-III" evidence="28">
    <location>
        <begin position="2525"/>
        <end position="2612"/>
    </location>
</feature>
<dbReference type="Gene3D" id="2.60.120.200">
    <property type="match status" value="3"/>
</dbReference>
<evidence type="ECO:0000313" key="31">
    <source>
        <dbReference type="Proteomes" id="UP000694397"/>
    </source>
</evidence>
<feature type="domain" description="Fibronectin type-III" evidence="28">
    <location>
        <begin position="3488"/>
        <end position="3574"/>
    </location>
</feature>
<dbReference type="Pfam" id="PF00041">
    <property type="entry name" value="fn3"/>
    <property type="match status" value="17"/>
</dbReference>
<feature type="domain" description="Fibronectin type-III" evidence="28">
    <location>
        <begin position="2137"/>
        <end position="2235"/>
    </location>
</feature>
<feature type="domain" description="Fibronectin type-III" evidence="28">
    <location>
        <begin position="2716"/>
        <end position="2807"/>
    </location>
</feature>
<evidence type="ECO:0000256" key="6">
    <source>
        <dbReference type="ARBA" id="ARBA00022530"/>
    </source>
</evidence>
<dbReference type="InterPro" id="IPR008211">
    <property type="entry name" value="Laminin_N"/>
</dbReference>
<dbReference type="PRINTS" id="PR00011">
    <property type="entry name" value="EGFLAMININ"/>
</dbReference>
<dbReference type="CDD" id="cd00063">
    <property type="entry name" value="FN3"/>
    <property type="match status" value="31"/>
</dbReference>
<feature type="domain" description="Fibronectin type-III" evidence="28">
    <location>
        <begin position="3761"/>
        <end position="3850"/>
    </location>
</feature>
<keyword evidence="18 23" id="KW-0424">Laminin EGF-like domain</keyword>
<dbReference type="FunFam" id="2.60.40.10:FF:001716">
    <property type="entry name" value="Usherin"/>
    <property type="match status" value="1"/>
</dbReference>
<dbReference type="FunFam" id="2.60.40.10:FF:001085">
    <property type="entry name" value="Usherin"/>
    <property type="match status" value="1"/>
</dbReference>
<dbReference type="PANTHER" id="PTHR46957:SF7">
    <property type="entry name" value="USHERIN"/>
    <property type="match status" value="1"/>
</dbReference>
<dbReference type="Pfam" id="PF13385">
    <property type="entry name" value="Laminin_G_3"/>
    <property type="match status" value="1"/>
</dbReference>
<evidence type="ECO:0000256" key="14">
    <source>
        <dbReference type="ARBA" id="ARBA00023136"/>
    </source>
</evidence>
<dbReference type="PROSITE" id="PS50025">
    <property type="entry name" value="LAM_G_DOMAIN"/>
    <property type="match status" value="2"/>
</dbReference>
<name>A0A8C9V695_SCLFO</name>
<evidence type="ECO:0000256" key="15">
    <source>
        <dbReference type="ARBA" id="ARBA00023157"/>
    </source>
</evidence>
<evidence type="ECO:0000259" key="29">
    <source>
        <dbReference type="PROSITE" id="PS51117"/>
    </source>
</evidence>
<dbReference type="FunFam" id="2.60.40.10:FF:001100">
    <property type="entry name" value="Usherin"/>
    <property type="match status" value="1"/>
</dbReference>
<dbReference type="InterPro" id="IPR001791">
    <property type="entry name" value="Laminin_G"/>
</dbReference>
<dbReference type="InterPro" id="IPR013783">
    <property type="entry name" value="Ig-like_fold"/>
</dbReference>
<feature type="domain" description="Fibronectin type-III" evidence="28">
    <location>
        <begin position="4336"/>
        <end position="4423"/>
    </location>
</feature>
<evidence type="ECO:0000256" key="21">
    <source>
        <dbReference type="ARBA" id="ARBA00080960"/>
    </source>
</evidence>
<feature type="domain" description="Laminin G" evidence="26">
    <location>
        <begin position="1515"/>
        <end position="1709"/>
    </location>
</feature>
<feature type="domain" description="Fibronectin type-III" evidence="28">
    <location>
        <begin position="2428"/>
        <end position="2524"/>
    </location>
</feature>
<dbReference type="Pfam" id="PF00053">
    <property type="entry name" value="EGF_laminin"/>
    <property type="match status" value="10"/>
</dbReference>
<evidence type="ECO:0000256" key="3">
    <source>
        <dbReference type="ARBA" id="ARBA00004437"/>
    </source>
</evidence>
<feature type="disulfide bond" evidence="23">
    <location>
        <begin position="656"/>
        <end position="665"/>
    </location>
</feature>
<keyword evidence="7" id="KW-0716">Sensory transduction</keyword>
<feature type="domain" description="Fibronectin type-III" evidence="28">
    <location>
        <begin position="4139"/>
        <end position="4242"/>
    </location>
</feature>
<dbReference type="Ensembl" id="ENSSFOT00015029402.2">
    <property type="protein sequence ID" value="ENSSFOP00015029070.2"/>
    <property type="gene ID" value="ENSSFOG00015018545.2"/>
</dbReference>
<evidence type="ECO:0000256" key="17">
    <source>
        <dbReference type="ARBA" id="ARBA00023273"/>
    </source>
</evidence>
<dbReference type="PANTHER" id="PTHR46957">
    <property type="entry name" value="CYTOKINE RECEPTOR"/>
    <property type="match status" value="1"/>
</dbReference>
<feature type="domain" description="Fibronectin type-III" evidence="28">
    <location>
        <begin position="4717"/>
        <end position="4804"/>
    </location>
</feature>
<keyword evidence="17" id="KW-0966">Cell projection</keyword>
<feature type="domain" description="Fibronectin type-III" evidence="28">
    <location>
        <begin position="1143"/>
        <end position="1239"/>
    </location>
</feature>
<evidence type="ECO:0000256" key="9">
    <source>
        <dbReference type="ARBA" id="ARBA00022737"/>
    </source>
</evidence>
<feature type="domain" description="Laminin EGF-like" evidence="27">
    <location>
        <begin position="788"/>
        <end position="839"/>
    </location>
</feature>
<feature type="disulfide bond" evidence="23">
    <location>
        <begin position="998"/>
        <end position="1015"/>
    </location>
</feature>
<keyword evidence="4" id="KW-1003">Cell membrane</keyword>
<dbReference type="FunFam" id="2.10.25.10:FF:000275">
    <property type="entry name" value="usherin"/>
    <property type="match status" value="2"/>
</dbReference>
<dbReference type="PROSITE" id="PS50853">
    <property type="entry name" value="FN3"/>
    <property type="match status" value="32"/>
</dbReference>
<evidence type="ECO:0000256" key="25">
    <source>
        <dbReference type="SAM" id="Phobius"/>
    </source>
</evidence>
<evidence type="ECO:0000259" key="28">
    <source>
        <dbReference type="PROSITE" id="PS50853"/>
    </source>
</evidence>
<dbReference type="FunFam" id="2.60.40.10:FF:001176">
    <property type="entry name" value="Usherin"/>
    <property type="match status" value="1"/>
</dbReference>
<feature type="domain" description="Fibronectin type-III" evidence="28">
    <location>
        <begin position="4052"/>
        <end position="4137"/>
    </location>
</feature>
<dbReference type="CDD" id="cd00110">
    <property type="entry name" value="LamG"/>
    <property type="match status" value="2"/>
</dbReference>
<evidence type="ECO:0000256" key="23">
    <source>
        <dbReference type="PROSITE-ProRule" id="PRU00460"/>
    </source>
</evidence>
<dbReference type="FunFam" id="2.10.25.10:FF:000224">
    <property type="entry name" value="Usherin"/>
    <property type="match status" value="1"/>
</dbReference>
<feature type="disulfide bond" evidence="23">
    <location>
        <begin position="916"/>
        <end position="925"/>
    </location>
</feature>
<dbReference type="Proteomes" id="UP000694397">
    <property type="component" value="Chromosome 15"/>
</dbReference>
<protein>
    <recommendedName>
        <fullName evidence="20">Usherin</fullName>
    </recommendedName>
    <alternativeName>
        <fullName evidence="21">Usher syndrome type IIa protein homolog</fullName>
    </alternativeName>
    <alternativeName>
        <fullName evidence="22">Usher syndrome type-2A protein homolog</fullName>
    </alternativeName>
</protein>
<feature type="domain" description="Fibronectin type-III" evidence="28">
    <location>
        <begin position="4243"/>
        <end position="4335"/>
    </location>
</feature>
<feature type="domain" description="Fibronectin type-III" evidence="28">
    <location>
        <begin position="3012"/>
        <end position="3101"/>
    </location>
</feature>
<feature type="disulfide bond" evidence="23">
    <location>
        <begin position="709"/>
        <end position="718"/>
    </location>
</feature>
<dbReference type="GO" id="GO:0005604">
    <property type="term" value="C:basement membrane"/>
    <property type="evidence" value="ECO:0007669"/>
    <property type="project" value="UniProtKB-SubCell"/>
</dbReference>
<dbReference type="FunFam" id="2.10.25.10:FF:000011">
    <property type="entry name" value="Cadherin EGF LAG seven-pass G-type receptor"/>
    <property type="match status" value="1"/>
</dbReference>
<dbReference type="InterPro" id="IPR036116">
    <property type="entry name" value="FN3_sf"/>
</dbReference>
<dbReference type="PROSITE" id="PS01248">
    <property type="entry name" value="EGF_LAM_1"/>
    <property type="match status" value="2"/>
</dbReference>
<feature type="disulfide bond" evidence="23">
    <location>
        <begin position="810"/>
        <end position="819"/>
    </location>
</feature>
<feature type="domain" description="Laminin EGF-like" evidence="27">
    <location>
        <begin position="840"/>
        <end position="893"/>
    </location>
</feature>
<feature type="domain" description="Fibronectin type-III" evidence="28">
    <location>
        <begin position="4512"/>
        <end position="4611"/>
    </location>
</feature>
<evidence type="ECO:0000256" key="13">
    <source>
        <dbReference type="ARBA" id="ARBA00023054"/>
    </source>
</evidence>
<feature type="disulfide bond" evidence="23">
    <location>
        <begin position="947"/>
        <end position="964"/>
    </location>
</feature>
<feature type="disulfide bond" evidence="23">
    <location>
        <begin position="741"/>
        <end position="758"/>
    </location>
</feature>
<dbReference type="SUPFAM" id="SSF49899">
    <property type="entry name" value="Concanavalin A-like lectins/glucanases"/>
    <property type="match status" value="3"/>
</dbReference>
<dbReference type="GeneTree" id="ENSGT00940000158456"/>
<feature type="disulfide bond" evidence="23">
    <location>
        <begin position="739"/>
        <end position="751"/>
    </location>
</feature>
<evidence type="ECO:0000256" key="12">
    <source>
        <dbReference type="ARBA" id="ARBA00022889"/>
    </source>
</evidence>
<feature type="disulfide bond" evidence="23">
    <location>
        <begin position="996"/>
        <end position="1008"/>
    </location>
</feature>
<dbReference type="InterPro" id="IPR002049">
    <property type="entry name" value="LE_dom"/>
</dbReference>
<feature type="transmembrane region" description="Helical" evidence="25">
    <location>
        <begin position="5021"/>
        <end position="5043"/>
    </location>
</feature>
<feature type="domain" description="Fibronectin type-III" evidence="28">
    <location>
        <begin position="3952"/>
        <end position="4051"/>
    </location>
</feature>
<feature type="domain" description="Fibronectin type-III" evidence="28">
    <location>
        <begin position="2915"/>
        <end position="3008"/>
    </location>
</feature>
<feature type="disulfide bond" evidence="23">
    <location>
        <begin position="945"/>
        <end position="957"/>
    </location>
</feature>
<dbReference type="GO" id="GO:0007601">
    <property type="term" value="P:visual perception"/>
    <property type="evidence" value="ECO:0007669"/>
    <property type="project" value="UniProtKB-KW"/>
</dbReference>
<feature type="domain" description="Fibronectin type-III" evidence="28">
    <location>
        <begin position="1362"/>
        <end position="1466"/>
    </location>
</feature>
<dbReference type="Gene3D" id="2.60.120.260">
    <property type="entry name" value="Galactose-binding domain-like"/>
    <property type="match status" value="1"/>
</dbReference>
<keyword evidence="9" id="KW-0677">Repeat</keyword>
<feature type="region of interest" description="Disordered" evidence="24">
    <location>
        <begin position="1350"/>
        <end position="1369"/>
    </location>
</feature>
<dbReference type="InterPro" id="IPR013320">
    <property type="entry name" value="ConA-like_dom_sf"/>
</dbReference>
<feature type="disulfide bond" evidence="23">
    <location>
        <begin position="760"/>
        <end position="769"/>
    </location>
</feature>
<evidence type="ECO:0000256" key="5">
    <source>
        <dbReference type="ARBA" id="ARBA00022525"/>
    </source>
</evidence>
<feature type="domain" description="Fibronectin type-III" evidence="28">
    <location>
        <begin position="3851"/>
        <end position="3951"/>
    </location>
</feature>
<dbReference type="FunFam" id="2.60.40.10:FF:001030">
    <property type="entry name" value="Usherin"/>
    <property type="match status" value="1"/>
</dbReference>
<dbReference type="SUPFAM" id="SSF49265">
    <property type="entry name" value="Fibronectin type III"/>
    <property type="match status" value="20"/>
</dbReference>
<accession>A0A8C9V695</accession>
<evidence type="ECO:0000256" key="2">
    <source>
        <dbReference type="ARBA" id="ARBA00004302"/>
    </source>
</evidence>
<feature type="disulfide bond" evidence="23">
    <location>
        <begin position="863"/>
        <end position="872"/>
    </location>
</feature>
<feature type="domain" description="Laminin EGF-like" evidence="27">
    <location>
        <begin position="739"/>
        <end position="787"/>
    </location>
</feature>
<dbReference type="Pfam" id="PF00055">
    <property type="entry name" value="Laminin_N"/>
    <property type="match status" value="1"/>
</dbReference>
<feature type="domain" description="Fibronectin type-III" evidence="28">
    <location>
        <begin position="1950"/>
        <end position="2049"/>
    </location>
</feature>
<dbReference type="FunFam" id="2.60.40.10:FF:001285">
    <property type="entry name" value="Usherin"/>
    <property type="match status" value="1"/>
</dbReference>
<reference evidence="30 31" key="1">
    <citation type="submission" date="2019-04" db="EMBL/GenBank/DDBJ databases">
        <authorList>
            <consortium name="Wellcome Sanger Institute Data Sharing"/>
        </authorList>
    </citation>
    <scope>NUCLEOTIDE SEQUENCE [LARGE SCALE GENOMIC DNA]</scope>
</reference>
<feature type="domain" description="Laminin EGF-like" evidence="27">
    <location>
        <begin position="894"/>
        <end position="944"/>
    </location>
</feature>
<evidence type="ECO:0000256" key="11">
    <source>
        <dbReference type="ARBA" id="ARBA00022869"/>
    </source>
</evidence>
<feature type="domain" description="Fibronectin type-III" evidence="28">
    <location>
        <begin position="3575"/>
        <end position="3668"/>
    </location>
</feature>
<dbReference type="InterPro" id="IPR050713">
    <property type="entry name" value="RTP_Phos/Ushers"/>
</dbReference>
<keyword evidence="16" id="KW-0325">Glycoprotein</keyword>
<dbReference type="FunFam" id="2.10.25.10:FF:000090">
    <property type="entry name" value="laminin subunit alpha"/>
    <property type="match status" value="2"/>
</dbReference>
<keyword evidence="19" id="KW-0844">Vision</keyword>
<evidence type="ECO:0000256" key="4">
    <source>
        <dbReference type="ARBA" id="ARBA00022475"/>
    </source>
</evidence>
<feature type="domain" description="Laminin G" evidence="26">
    <location>
        <begin position="1714"/>
        <end position="1892"/>
    </location>
</feature>
<dbReference type="FunFam" id="2.60.40.10:FF:001099">
    <property type="entry name" value="Usherin"/>
    <property type="match status" value="1"/>
</dbReference>
<evidence type="ECO:0000256" key="10">
    <source>
        <dbReference type="ARBA" id="ARBA00022740"/>
    </source>
</evidence>
<dbReference type="GO" id="GO:0007155">
    <property type="term" value="P:cell adhesion"/>
    <property type="evidence" value="ECO:0007669"/>
    <property type="project" value="UniProtKB-KW"/>
</dbReference>
<feature type="domain" description="Fibronectin type-III" evidence="28">
    <location>
        <begin position="4424"/>
        <end position="4508"/>
    </location>
</feature>
<feature type="domain" description="Fibronectin type-III" evidence="28">
    <location>
        <begin position="1052"/>
        <end position="1140"/>
    </location>
</feature>
<feature type="domain" description="Fibronectin type-III" evidence="28">
    <location>
        <begin position="4807"/>
        <end position="4910"/>
    </location>
</feature>
<keyword evidence="14 25" id="KW-0472">Membrane</keyword>
<gene>
    <name evidence="30" type="primary">USH2A</name>
    <name evidence="30" type="synonym">ush2a</name>
</gene>
<dbReference type="GO" id="GO:0048731">
    <property type="term" value="P:system development"/>
    <property type="evidence" value="ECO:0007669"/>
    <property type="project" value="UniProtKB-ARBA"/>
</dbReference>
<dbReference type="FunFam" id="2.60.40.10:FF:002683">
    <property type="entry name" value="Predicted protein"/>
    <property type="match status" value="1"/>
</dbReference>
<evidence type="ECO:0000256" key="20">
    <source>
        <dbReference type="ARBA" id="ARBA00072076"/>
    </source>
</evidence>
<dbReference type="SMART" id="SM00282">
    <property type="entry name" value="LamG"/>
    <property type="match status" value="2"/>
</dbReference>
<dbReference type="FunFam" id="2.10.25.10:FF:000313">
    <property type="entry name" value="Usherin"/>
    <property type="match status" value="1"/>
</dbReference>
<dbReference type="GO" id="GO:0048513">
    <property type="term" value="P:animal organ development"/>
    <property type="evidence" value="ECO:0007669"/>
    <property type="project" value="UniProtKB-ARBA"/>
</dbReference>
<feature type="domain" description="Fibronectin type-III" evidence="28">
    <location>
        <begin position="2613"/>
        <end position="2712"/>
    </location>
</feature>
<evidence type="ECO:0000256" key="24">
    <source>
        <dbReference type="SAM" id="MobiDB-lite"/>
    </source>
</evidence>
<dbReference type="CDD" id="cd00055">
    <property type="entry name" value="EGF_Lam"/>
    <property type="match status" value="10"/>
</dbReference>
<organism evidence="30 31">
    <name type="scientific">Scleropages formosus</name>
    <name type="common">Asian bonytongue</name>
    <name type="synonym">Osteoglossum formosum</name>
    <dbReference type="NCBI Taxonomy" id="113540"/>
    <lineage>
        <taxon>Eukaryota</taxon>
        <taxon>Metazoa</taxon>
        <taxon>Chordata</taxon>
        <taxon>Craniata</taxon>
        <taxon>Vertebrata</taxon>
        <taxon>Euteleostomi</taxon>
        <taxon>Actinopterygii</taxon>
        <taxon>Neopterygii</taxon>
        <taxon>Teleostei</taxon>
        <taxon>Osteoglossocephala</taxon>
        <taxon>Osteoglossomorpha</taxon>
        <taxon>Osteoglossiformes</taxon>
        <taxon>Osteoglossidae</taxon>
        <taxon>Scleropages</taxon>
    </lineage>
</organism>
<evidence type="ECO:0000259" key="26">
    <source>
        <dbReference type="PROSITE" id="PS50025"/>
    </source>
</evidence>
<reference evidence="30" key="3">
    <citation type="submission" date="2025-09" db="UniProtKB">
        <authorList>
            <consortium name="Ensembl"/>
        </authorList>
    </citation>
    <scope>IDENTIFICATION</scope>
</reference>
<feature type="domain" description="Laminin EGF-like" evidence="27">
    <location>
        <begin position="686"/>
        <end position="738"/>
    </location>
</feature>
<feature type="domain" description="Laminin EGF-like" evidence="27">
    <location>
        <begin position="945"/>
        <end position="995"/>
    </location>
</feature>
<dbReference type="FunFam" id="2.60.40.10:FF:001227">
    <property type="entry name" value="Usherin"/>
    <property type="match status" value="1"/>
</dbReference>
<feature type="domain" description="Laminin EGF-like" evidence="27">
    <location>
        <begin position="633"/>
        <end position="685"/>
    </location>
</feature>
<feature type="domain" description="Fibronectin type-III" evidence="28">
    <location>
        <begin position="3670"/>
        <end position="3756"/>
    </location>
</feature>
<keyword evidence="25" id="KW-1133">Transmembrane helix</keyword>
<dbReference type="FunFam" id="2.60.40.10:FF:001882">
    <property type="entry name" value="Usherin"/>
    <property type="match status" value="1"/>
</dbReference>
<feature type="domain" description="Fibronectin type-III" evidence="28">
    <location>
        <begin position="2050"/>
        <end position="2136"/>
    </location>
</feature>
<feature type="region of interest" description="Disordered" evidence="24">
    <location>
        <begin position="4496"/>
        <end position="4522"/>
    </location>
</feature>
<dbReference type="FunFam" id="2.60.40.10:FF:000915">
    <property type="entry name" value="Usherin"/>
    <property type="match status" value="1"/>
</dbReference>
<keyword evidence="6" id="KW-0272">Extracellular matrix</keyword>
<dbReference type="FunFam" id="2.60.120.200:FF:000126">
    <property type="entry name" value="usherin"/>
    <property type="match status" value="1"/>
</dbReference>
<evidence type="ECO:0000256" key="8">
    <source>
        <dbReference type="ARBA" id="ARBA00022729"/>
    </source>
</evidence>
<dbReference type="SMART" id="SM00560">
    <property type="entry name" value="LamGL"/>
    <property type="match status" value="1"/>
</dbReference>
<dbReference type="FunFam" id="2.60.40.10:FF:000819">
    <property type="entry name" value="Usherin"/>
    <property type="match status" value="1"/>
</dbReference>
<feature type="compositionally biased region" description="Polar residues" evidence="24">
    <location>
        <begin position="4496"/>
        <end position="4509"/>
    </location>
</feature>
<dbReference type="FunFam" id="2.60.40.10:FF:001379">
    <property type="entry name" value="Usherin"/>
    <property type="match status" value="1"/>
</dbReference>
<evidence type="ECO:0000256" key="19">
    <source>
        <dbReference type="ARBA" id="ARBA00023305"/>
    </source>
</evidence>
<dbReference type="PROSITE" id="PS50027">
    <property type="entry name" value="EGF_LAM_2"/>
    <property type="match status" value="8"/>
</dbReference>
<dbReference type="SMART" id="SM00180">
    <property type="entry name" value="EGF_Lam"/>
    <property type="match status" value="10"/>
</dbReference>
<dbReference type="OrthoDB" id="5984158at2759"/>
<dbReference type="GO" id="GO:0001917">
    <property type="term" value="C:photoreceptor inner segment"/>
    <property type="evidence" value="ECO:0007669"/>
    <property type="project" value="UniProtKB-SubCell"/>
</dbReference>
<dbReference type="GO" id="GO:0007605">
    <property type="term" value="P:sensory perception of sound"/>
    <property type="evidence" value="ECO:0007669"/>
    <property type="project" value="UniProtKB-KW"/>
</dbReference>
<feature type="domain" description="Fibronectin type-III" evidence="28">
    <location>
        <begin position="4616"/>
        <end position="4714"/>
    </location>
</feature>
<feature type="domain" description="Fibronectin type-III" evidence="28">
    <location>
        <begin position="2808"/>
        <end position="2911"/>
    </location>
</feature>
<dbReference type="FunFam" id="2.60.120.200:FF:000111">
    <property type="entry name" value="Usherin"/>
    <property type="match status" value="1"/>
</dbReference>
<keyword evidence="15 23" id="KW-1015">Disulfide bond</keyword>
<feature type="domain" description="Fibronectin type-III" evidence="28">
    <location>
        <begin position="2236"/>
        <end position="2322"/>
    </location>
</feature>
<evidence type="ECO:0000256" key="22">
    <source>
        <dbReference type="ARBA" id="ARBA00082367"/>
    </source>
</evidence>
<dbReference type="FunFam" id="2.60.40.10:FF:001211">
    <property type="entry name" value="Usherin"/>
    <property type="match status" value="1"/>
</dbReference>
<dbReference type="InterPro" id="IPR003961">
    <property type="entry name" value="FN3_dom"/>
</dbReference>
<feature type="domain" description="Fibronectin type-III" evidence="28">
    <location>
        <begin position="1240"/>
        <end position="1358"/>
    </location>
</feature>
<dbReference type="GO" id="GO:0032391">
    <property type="term" value="C:photoreceptor connecting cilium"/>
    <property type="evidence" value="ECO:0007669"/>
    <property type="project" value="UniProtKB-ARBA"/>
</dbReference>
<evidence type="ECO:0000256" key="18">
    <source>
        <dbReference type="ARBA" id="ARBA00023292"/>
    </source>
</evidence>
<feature type="disulfide bond" evidence="23">
    <location>
        <begin position="1017"/>
        <end position="1026"/>
    </location>
</feature>
<dbReference type="PROSITE" id="PS51117">
    <property type="entry name" value="LAMININ_NTER"/>
    <property type="match status" value="1"/>
</dbReference>
<dbReference type="FunFam" id="2.10.25.10:FF:000084">
    <property type="entry name" value="Laminin subunit alpha 3"/>
    <property type="match status" value="1"/>
</dbReference>
<feature type="domain" description="Laminin EGF-like" evidence="27">
    <location>
        <begin position="996"/>
        <end position="1046"/>
    </location>
</feature>
<evidence type="ECO:0000259" key="27">
    <source>
        <dbReference type="PROSITE" id="PS50027"/>
    </source>
</evidence>
<feature type="domain" description="Laminin N-terminal" evidence="29">
    <location>
        <begin position="263"/>
        <end position="509"/>
    </location>
</feature>
<evidence type="ECO:0000256" key="16">
    <source>
        <dbReference type="ARBA" id="ARBA00023180"/>
    </source>
</evidence>